<keyword evidence="3" id="KW-1185">Reference proteome</keyword>
<comment type="caution">
    <text evidence="2">The sequence shown here is derived from an EMBL/GenBank/DDBJ whole genome shotgun (WGS) entry which is preliminary data.</text>
</comment>
<dbReference type="EMBL" id="JAADZU010000078">
    <property type="protein sequence ID" value="NDK91673.1"/>
    <property type="molecule type" value="Genomic_DNA"/>
</dbReference>
<dbReference type="PANTHER" id="PTHR36836">
    <property type="entry name" value="COLANIC ACID BIOSYNTHESIS PROTEIN WCAK"/>
    <property type="match status" value="1"/>
</dbReference>
<evidence type="ECO:0000313" key="2">
    <source>
        <dbReference type="EMBL" id="NDK91673.1"/>
    </source>
</evidence>
<reference evidence="2 3" key="1">
    <citation type="submission" date="2020-01" db="EMBL/GenBank/DDBJ databases">
        <title>Investigation of new actinobacteria for the biodesulphurisation of diesel fuel.</title>
        <authorList>
            <person name="Athi Narayanan S.M."/>
        </authorList>
    </citation>
    <scope>NUCLEOTIDE SEQUENCE [LARGE SCALE GENOMIC DNA]</scope>
    <source>
        <strain evidence="2 3">213E</strain>
    </source>
</reference>
<protein>
    <recommendedName>
        <fullName evidence="1">Polysaccharide pyruvyl transferase domain-containing protein</fullName>
    </recommendedName>
</protein>
<dbReference type="RefSeq" id="WP_162128868.1">
    <property type="nucleotide sequence ID" value="NZ_JAADZU010000078.1"/>
</dbReference>
<organism evidence="2 3">
    <name type="scientific">Gordonia desulfuricans</name>
    <dbReference type="NCBI Taxonomy" id="89051"/>
    <lineage>
        <taxon>Bacteria</taxon>
        <taxon>Bacillati</taxon>
        <taxon>Actinomycetota</taxon>
        <taxon>Actinomycetes</taxon>
        <taxon>Mycobacteriales</taxon>
        <taxon>Gordoniaceae</taxon>
        <taxon>Gordonia</taxon>
    </lineage>
</organism>
<name>A0A7K3LTV5_9ACTN</name>
<dbReference type="PANTHER" id="PTHR36836:SF1">
    <property type="entry name" value="COLANIC ACID BIOSYNTHESIS PROTEIN WCAK"/>
    <property type="match status" value="1"/>
</dbReference>
<accession>A0A7K3LTV5</accession>
<proteinExistence type="predicted"/>
<evidence type="ECO:0000313" key="3">
    <source>
        <dbReference type="Proteomes" id="UP000466307"/>
    </source>
</evidence>
<dbReference type="InterPro" id="IPR007345">
    <property type="entry name" value="Polysacch_pyruvyl_Trfase"/>
</dbReference>
<feature type="domain" description="Polysaccharide pyruvyl transferase" evidence="1">
    <location>
        <begin position="19"/>
        <end position="269"/>
    </location>
</feature>
<dbReference type="Proteomes" id="UP000466307">
    <property type="component" value="Unassembled WGS sequence"/>
</dbReference>
<dbReference type="AlphaFoldDB" id="A0A7K3LTV5"/>
<sequence>MKIAIISADRTVDGGYPQNIGDAFLTDRLALQLAKLGHSVVVLDLGPCRLGEVRRARLVPFIRELRSSDLLIVGGGTLLQDDQVDTLFSGLPRLCIFARLLGLISRTRTSFWGVGAEEIERRRAVLALRLSQVGSWIWVRDERSREIVRGQLNAKQVRISRDACLLGGAISIGSEDRFGGAIVALSSAEAGDLRRADVQHLRELYGSVSFISMDQCGAGSDLDAMEKDVVGEFDQVYIGIGWDECLTIIGSSRILLASRMHALYMGLLTHSDLLAVGERPKVRQFCVQYEVSCNAGVPEALAHLVDRGADSNKQSRERMTRDIEEASIALAEMLAGVAK</sequence>
<evidence type="ECO:0000259" key="1">
    <source>
        <dbReference type="Pfam" id="PF04230"/>
    </source>
</evidence>
<dbReference type="Pfam" id="PF04230">
    <property type="entry name" value="PS_pyruv_trans"/>
    <property type="match status" value="1"/>
</dbReference>
<gene>
    <name evidence="2" type="ORF">GYA93_19145</name>
</gene>